<feature type="transmembrane region" description="Helical" evidence="2">
    <location>
        <begin position="82"/>
        <end position="115"/>
    </location>
</feature>
<evidence type="ECO:0000256" key="1">
    <source>
        <dbReference type="PROSITE-ProRule" id="PRU00425"/>
    </source>
</evidence>
<sequence length="189" mass="19476">MAKYDTDKKISQQSQGLVAKVGIGIGKITAIFFQAGRNTIDTVLHTILPFMAFVATLIGIINASGVGSWFANLLTPLADNVIGLIIISLICSFPLLSPFLGPGAVIAQIIGVLIGVEIGNGSIPPHLALPALFAINAQAAADFIPVGLGLAEAKPETVEVGVPSVLYGRFLTGAPTVVIAWLASVGLYS</sequence>
<feature type="domain" description="PTS EIIB type-5" evidence="3">
    <location>
        <begin position="1"/>
        <end position="48"/>
    </location>
</feature>
<dbReference type="GO" id="GO:0008982">
    <property type="term" value="F:protein-N(PI)-phosphohistidine-sugar phosphotransferase activity"/>
    <property type="evidence" value="ECO:0007669"/>
    <property type="project" value="InterPro"/>
</dbReference>
<name>A0A1M4VZV9_9FIRM</name>
<comment type="caution">
    <text evidence="1">Lacks conserved residue(s) required for the propagation of feature annotation.</text>
</comment>
<gene>
    <name evidence="4" type="ORF">SAMN02746064_01115</name>
</gene>
<keyword evidence="2" id="KW-0472">Membrane</keyword>
<dbReference type="Proteomes" id="UP000184251">
    <property type="component" value="Unassembled WGS sequence"/>
</dbReference>
<proteinExistence type="predicted"/>
<dbReference type="GO" id="GO:0009401">
    <property type="term" value="P:phosphoenolpyruvate-dependent sugar phosphotransferase system"/>
    <property type="evidence" value="ECO:0007669"/>
    <property type="project" value="InterPro"/>
</dbReference>
<reference evidence="4 5" key="1">
    <citation type="submission" date="2016-11" db="EMBL/GenBank/DDBJ databases">
        <authorList>
            <person name="Jaros S."/>
            <person name="Januszkiewicz K."/>
            <person name="Wedrychowicz H."/>
        </authorList>
    </citation>
    <scope>NUCLEOTIDE SEQUENCE [LARGE SCALE GENOMIC DNA]</scope>
    <source>
        <strain evidence="4 5">DSM 14828</strain>
    </source>
</reference>
<dbReference type="InterPro" id="IPR011618">
    <property type="entry name" value="PTS_EIIBC_GUT_N"/>
</dbReference>
<dbReference type="PANTHER" id="PTHR39427">
    <property type="match status" value="1"/>
</dbReference>
<keyword evidence="2" id="KW-1133">Transmembrane helix</keyword>
<dbReference type="PROSITE" id="PS51102">
    <property type="entry name" value="PTS_EIIB_TYPE_5"/>
    <property type="match status" value="1"/>
</dbReference>
<keyword evidence="5" id="KW-1185">Reference proteome</keyword>
<evidence type="ECO:0000313" key="5">
    <source>
        <dbReference type="Proteomes" id="UP000184251"/>
    </source>
</evidence>
<feature type="transmembrane region" description="Helical" evidence="2">
    <location>
        <begin position="47"/>
        <end position="70"/>
    </location>
</feature>
<dbReference type="GO" id="GO:0005886">
    <property type="term" value="C:plasma membrane"/>
    <property type="evidence" value="ECO:0007669"/>
    <property type="project" value="TreeGrafter"/>
</dbReference>
<dbReference type="Pfam" id="PF07663">
    <property type="entry name" value="EIIBC-GUT_C"/>
    <property type="match status" value="1"/>
</dbReference>
<accession>A0A1M4VZV9</accession>
<evidence type="ECO:0000259" key="3">
    <source>
        <dbReference type="PROSITE" id="PS51102"/>
    </source>
</evidence>
<dbReference type="PANTHER" id="PTHR39427:SF1">
    <property type="entry name" value="PTS SYSTEM GLUCITOL_SORBITOL-SPECIFIC EIIB COMPONENT"/>
    <property type="match status" value="1"/>
</dbReference>
<dbReference type="EMBL" id="FQTU01000006">
    <property type="protein sequence ID" value="SHE74496.1"/>
    <property type="molecule type" value="Genomic_DNA"/>
</dbReference>
<dbReference type="InterPro" id="IPR011638">
    <property type="entry name" value="PTS_EIIBC_GUT_C"/>
</dbReference>
<dbReference type="InterPro" id="IPR004702">
    <property type="entry name" value="PTS_sorb_EIIBC"/>
</dbReference>
<feature type="transmembrane region" description="Helical" evidence="2">
    <location>
        <begin position="166"/>
        <end position="188"/>
    </location>
</feature>
<dbReference type="STRING" id="1120975.SAMN02746064_01115"/>
<dbReference type="AlphaFoldDB" id="A0A1M4VZV9"/>
<dbReference type="Pfam" id="PF03612">
    <property type="entry name" value="EIIBC-GUT_N"/>
    <property type="match status" value="1"/>
</dbReference>
<organism evidence="4 5">
    <name type="scientific">Alkalibacter saccharofermentans DSM 14828</name>
    <dbReference type="NCBI Taxonomy" id="1120975"/>
    <lineage>
        <taxon>Bacteria</taxon>
        <taxon>Bacillati</taxon>
        <taxon>Bacillota</taxon>
        <taxon>Clostridia</taxon>
        <taxon>Eubacteriales</taxon>
        <taxon>Eubacteriaceae</taxon>
        <taxon>Alkalibacter</taxon>
    </lineage>
</organism>
<protein>
    <submittedName>
        <fullName evidence="4">PTS system, glucitol/sorbitol-specific IIC component</fullName>
    </submittedName>
</protein>
<feature type="transmembrane region" description="Helical" evidence="2">
    <location>
        <begin position="127"/>
        <end position="146"/>
    </location>
</feature>
<keyword evidence="2" id="KW-0812">Transmembrane</keyword>
<evidence type="ECO:0000256" key="2">
    <source>
        <dbReference type="SAM" id="Phobius"/>
    </source>
</evidence>
<evidence type="ECO:0000313" key="4">
    <source>
        <dbReference type="EMBL" id="SHE74496.1"/>
    </source>
</evidence>